<dbReference type="InterPro" id="IPR036566">
    <property type="entry name" value="PYNP-like_C_sf"/>
</dbReference>
<evidence type="ECO:0000256" key="3">
    <source>
        <dbReference type="ARBA" id="ARBA00011892"/>
    </source>
</evidence>
<dbReference type="SUPFAM" id="SSF52418">
    <property type="entry name" value="Nucleoside phosphorylase/phosphoribosyltransferase catalytic domain"/>
    <property type="match status" value="1"/>
</dbReference>
<dbReference type="Pfam" id="PF02885">
    <property type="entry name" value="Glycos_trans_3N"/>
    <property type="match status" value="1"/>
</dbReference>
<dbReference type="SUPFAM" id="SSF54680">
    <property type="entry name" value="Pyrimidine nucleoside phosphorylase C-terminal domain"/>
    <property type="match status" value="1"/>
</dbReference>
<sequence length="442" mass="46539">MILPQEIIRNKRDGRVLSNTDIQGFVTGLVDGSFNDAQVGAMAMAIVQQGMNVDETVALTLQMMDSGDVLAWPELDGPIVDKHSTGGVGDKVSFMLAAIVAANGAYVPMISGRGLGHTGGTVDKLESISGFNVQPTTAQFKQIVKDVGMAIIGQTSNIAPADKRLYSIRDITATVESVPLITASILSKKLSAGLNALVMDVKVGNGAMMQDMQASKELAQSIVNVANGAGVKTQAIITDMNQVLGNTAGNALEIKETLDYLSGEYLDPRLHEVVNALACAMLIDANIATDTARATQLVKEVLNNGKAAEVFAKMIAQMGGPSDLFDAPDKYMPTANMITDIKAPKTGVISAMQTRDIGMAVVTMGGGRLSNEQEIDHSVGFDQITPVGGKVTVGDVIARVHANSAESLAVAKGSYLNSVHISDEMNEFNPVVYETIAENNKA</sequence>
<reference evidence="10" key="1">
    <citation type="submission" date="2023-09" db="EMBL/GenBank/DDBJ databases">
        <authorList>
            <person name="Li S."/>
            <person name="Li X."/>
            <person name="Zhang C."/>
            <person name="Zhao Z."/>
        </authorList>
    </citation>
    <scope>NUCLEOTIDE SEQUENCE [LARGE SCALE GENOMIC DNA]</scope>
    <source>
        <strain evidence="10">SQ345</strain>
    </source>
</reference>
<evidence type="ECO:0000256" key="2">
    <source>
        <dbReference type="ARBA" id="ARBA00011738"/>
    </source>
</evidence>
<dbReference type="InterPro" id="IPR018090">
    <property type="entry name" value="Pyrmidine_PPas_bac/euk"/>
</dbReference>
<keyword evidence="5 7" id="KW-0808">Transferase</keyword>
<dbReference type="PANTHER" id="PTHR10515:SF0">
    <property type="entry name" value="THYMIDINE PHOSPHORYLASE"/>
    <property type="match status" value="1"/>
</dbReference>
<comment type="function">
    <text evidence="7">The enzymes which catalyze the reversible phosphorolysis of pyrimidine nucleosides are involved in the degradation of these compounds and in their utilization as carbon and energy sources, or in the rescue of pyrimidine bases for nucleotide synthesis.</text>
</comment>
<dbReference type="InterPro" id="IPR017459">
    <property type="entry name" value="Glycosyl_Trfase_fam3_N_dom"/>
</dbReference>
<dbReference type="NCBIfam" id="TIGR02644">
    <property type="entry name" value="Y_phosphoryl"/>
    <property type="match status" value="1"/>
</dbReference>
<dbReference type="SUPFAM" id="SSF47648">
    <property type="entry name" value="Nucleoside phosphorylase/phosphoribosyltransferase N-terminal domain"/>
    <property type="match status" value="1"/>
</dbReference>
<evidence type="ECO:0000313" key="10">
    <source>
        <dbReference type="Proteomes" id="UP001248581"/>
    </source>
</evidence>
<dbReference type="InterPro" id="IPR000053">
    <property type="entry name" value="Thymidine/pyrmidine_PPase"/>
</dbReference>
<evidence type="ECO:0000313" key="9">
    <source>
        <dbReference type="EMBL" id="WNC68705.1"/>
    </source>
</evidence>
<dbReference type="Pfam" id="PF07831">
    <property type="entry name" value="PYNP_C"/>
    <property type="match status" value="1"/>
</dbReference>
<name>A0ABY9TLQ1_9GAMM</name>
<dbReference type="InterPro" id="IPR000312">
    <property type="entry name" value="Glycosyl_Trfase_fam3"/>
</dbReference>
<dbReference type="NCBIfam" id="NF004490">
    <property type="entry name" value="PRK05820.1"/>
    <property type="match status" value="1"/>
</dbReference>
<dbReference type="RefSeq" id="WP_348387859.1">
    <property type="nucleotide sequence ID" value="NZ_CP134146.1"/>
</dbReference>
<accession>A0ABY9TLQ1</accession>
<keyword evidence="4 7" id="KW-0328">Glycosyltransferase</keyword>
<dbReference type="NCBIfam" id="TIGR02643">
    <property type="entry name" value="T_phosphoryl"/>
    <property type="match status" value="1"/>
</dbReference>
<dbReference type="GO" id="GO:0009032">
    <property type="term" value="F:thymidine phosphorylase activity"/>
    <property type="evidence" value="ECO:0007669"/>
    <property type="project" value="UniProtKB-EC"/>
</dbReference>
<dbReference type="Gene3D" id="3.40.1030.10">
    <property type="entry name" value="Nucleoside phosphorylase/phosphoribosyltransferase catalytic domain"/>
    <property type="match status" value="1"/>
</dbReference>
<comment type="pathway">
    <text evidence="7">Pyrimidine metabolism; dTMP biosynthesis via salvage pathway; dTMP from thymine: step 1/2.</text>
</comment>
<dbReference type="HAMAP" id="MF_01628">
    <property type="entry name" value="Thymid_phosp"/>
    <property type="match status" value="1"/>
</dbReference>
<protein>
    <recommendedName>
        <fullName evidence="3 7">Thymidine phosphorylase</fullName>
        <ecNumber evidence="3 7">2.4.2.4</ecNumber>
    </recommendedName>
    <alternativeName>
        <fullName evidence="7">TdRPase</fullName>
    </alternativeName>
</protein>
<dbReference type="InterPro" id="IPR035902">
    <property type="entry name" value="Nuc_phospho_transferase"/>
</dbReference>
<keyword evidence="10" id="KW-1185">Reference proteome</keyword>
<comment type="catalytic activity">
    <reaction evidence="6 7">
        <text>thymidine + phosphate = 2-deoxy-alpha-D-ribose 1-phosphate + thymine</text>
        <dbReference type="Rhea" id="RHEA:16037"/>
        <dbReference type="ChEBI" id="CHEBI:17748"/>
        <dbReference type="ChEBI" id="CHEBI:17821"/>
        <dbReference type="ChEBI" id="CHEBI:43474"/>
        <dbReference type="ChEBI" id="CHEBI:57259"/>
        <dbReference type="EC" id="2.4.2.4"/>
    </reaction>
</comment>
<dbReference type="Gene3D" id="1.20.970.10">
    <property type="entry name" value="Transferase, Pyrimidine Nucleoside Phosphorylase, Chain C"/>
    <property type="match status" value="1"/>
</dbReference>
<dbReference type="InterPro" id="IPR013465">
    <property type="entry name" value="Thymidine_Pase"/>
</dbReference>
<evidence type="ECO:0000256" key="1">
    <source>
        <dbReference type="ARBA" id="ARBA00006915"/>
    </source>
</evidence>
<dbReference type="InterPro" id="IPR036320">
    <property type="entry name" value="Glycosyl_Trfase_fam3_N_dom_sf"/>
</dbReference>
<dbReference type="PANTHER" id="PTHR10515">
    <property type="entry name" value="THYMIDINE PHOSPHORYLASE"/>
    <property type="match status" value="1"/>
</dbReference>
<dbReference type="InterPro" id="IPR013102">
    <property type="entry name" value="PYNP_C"/>
</dbReference>
<dbReference type="Proteomes" id="UP001248581">
    <property type="component" value="Chromosome"/>
</dbReference>
<dbReference type="EC" id="2.4.2.4" evidence="3 7"/>
<dbReference type="Pfam" id="PF00591">
    <property type="entry name" value="Glycos_transf_3"/>
    <property type="match status" value="1"/>
</dbReference>
<dbReference type="Gene3D" id="3.90.1170.30">
    <property type="entry name" value="Pyrimidine nucleoside phosphorylase-like, C-terminal domain"/>
    <property type="match status" value="1"/>
</dbReference>
<evidence type="ECO:0000256" key="4">
    <source>
        <dbReference type="ARBA" id="ARBA00022676"/>
    </source>
</evidence>
<dbReference type="PROSITE" id="PS00647">
    <property type="entry name" value="THYMID_PHOSPHORYLASE"/>
    <property type="match status" value="1"/>
</dbReference>
<organism evidence="9 10">
    <name type="scientific">Thalassotalea nanhaiensis</name>
    <dbReference type="NCBI Taxonomy" id="3065648"/>
    <lineage>
        <taxon>Bacteria</taxon>
        <taxon>Pseudomonadati</taxon>
        <taxon>Pseudomonadota</taxon>
        <taxon>Gammaproteobacteria</taxon>
        <taxon>Alteromonadales</taxon>
        <taxon>Colwelliaceae</taxon>
        <taxon>Thalassotalea</taxon>
    </lineage>
</organism>
<evidence type="ECO:0000256" key="5">
    <source>
        <dbReference type="ARBA" id="ARBA00022679"/>
    </source>
</evidence>
<proteinExistence type="inferred from homology"/>
<evidence type="ECO:0000259" key="8">
    <source>
        <dbReference type="SMART" id="SM00941"/>
    </source>
</evidence>
<evidence type="ECO:0000256" key="6">
    <source>
        <dbReference type="ARBA" id="ARBA00048550"/>
    </source>
</evidence>
<dbReference type="PIRSF" id="PIRSF000478">
    <property type="entry name" value="TP_PyNP"/>
    <property type="match status" value="1"/>
</dbReference>
<dbReference type="SMART" id="SM00941">
    <property type="entry name" value="PYNP_C"/>
    <property type="match status" value="1"/>
</dbReference>
<dbReference type="EMBL" id="CP134146">
    <property type="protein sequence ID" value="WNC68705.1"/>
    <property type="molecule type" value="Genomic_DNA"/>
</dbReference>
<comment type="subunit">
    <text evidence="2 7">Homodimer.</text>
</comment>
<evidence type="ECO:0000256" key="7">
    <source>
        <dbReference type="HAMAP-Rule" id="MF_01628"/>
    </source>
</evidence>
<comment type="similarity">
    <text evidence="1 7">Belongs to the thymidine/pyrimidine-nucleoside phosphorylase family.</text>
</comment>
<feature type="domain" description="Pyrimidine nucleoside phosphorylase C-terminal" evidence="8">
    <location>
        <begin position="348"/>
        <end position="422"/>
    </location>
</feature>
<gene>
    <name evidence="7 9" type="primary">deoA</name>
    <name evidence="9" type="ORF">RI845_00820</name>
</gene>
<dbReference type="InterPro" id="IPR017872">
    <property type="entry name" value="Pyrmidine_PPase_CS"/>
</dbReference>